<dbReference type="GeneID" id="34590129"/>
<dbReference type="Gene3D" id="1.50.10.10">
    <property type="match status" value="1"/>
</dbReference>
<name>A0A178CXD4_9EURO</name>
<evidence type="ECO:0000259" key="2">
    <source>
        <dbReference type="Pfam" id="PF21307"/>
    </source>
</evidence>
<dbReference type="PIRSF" id="PIRSF007663">
    <property type="entry name" value="UCP007663"/>
    <property type="match status" value="1"/>
</dbReference>
<evidence type="ECO:0000313" key="4">
    <source>
        <dbReference type="EMBL" id="OAL34067.1"/>
    </source>
</evidence>
<dbReference type="InterPro" id="IPR054363">
    <property type="entry name" value="GH95_cat"/>
</dbReference>
<protein>
    <submittedName>
        <fullName evidence="4">Uncharacterized protein</fullName>
    </submittedName>
</protein>
<dbReference type="EMBL" id="LVCJ01000043">
    <property type="protein sequence ID" value="OAL34067.1"/>
    <property type="molecule type" value="Genomic_DNA"/>
</dbReference>
<dbReference type="PANTHER" id="PTHR31084">
    <property type="entry name" value="ALPHA-L-FUCOSIDASE 2"/>
    <property type="match status" value="1"/>
</dbReference>
<evidence type="ECO:0000313" key="5">
    <source>
        <dbReference type="Proteomes" id="UP000185904"/>
    </source>
</evidence>
<feature type="domain" description="Glycosyl hydrolase family 95 catalytic" evidence="3">
    <location>
        <begin position="295"/>
        <end position="727"/>
    </location>
</feature>
<dbReference type="OrthoDB" id="2848340at2759"/>
<accession>A0A178CXD4</accession>
<gene>
    <name evidence="4" type="ORF">AYO20_06715</name>
</gene>
<organism evidence="4 5">
    <name type="scientific">Fonsecaea nubica</name>
    <dbReference type="NCBI Taxonomy" id="856822"/>
    <lineage>
        <taxon>Eukaryota</taxon>
        <taxon>Fungi</taxon>
        <taxon>Dikarya</taxon>
        <taxon>Ascomycota</taxon>
        <taxon>Pezizomycotina</taxon>
        <taxon>Eurotiomycetes</taxon>
        <taxon>Chaetothyriomycetidae</taxon>
        <taxon>Chaetothyriales</taxon>
        <taxon>Herpotrichiellaceae</taxon>
        <taxon>Fonsecaea</taxon>
    </lineage>
</organism>
<keyword evidence="5" id="KW-1185">Reference proteome</keyword>
<proteinExistence type="predicted"/>
<dbReference type="InterPro" id="IPR027414">
    <property type="entry name" value="GH95_N_dom"/>
</dbReference>
<dbReference type="GO" id="GO:0005975">
    <property type="term" value="P:carbohydrate metabolic process"/>
    <property type="evidence" value="ECO:0007669"/>
    <property type="project" value="InterPro"/>
</dbReference>
<dbReference type="Pfam" id="PF22124">
    <property type="entry name" value="Glyco_hydro_95_cat"/>
    <property type="match status" value="1"/>
</dbReference>
<dbReference type="RefSeq" id="XP_022499079.1">
    <property type="nucleotide sequence ID" value="XM_022645004.1"/>
</dbReference>
<evidence type="ECO:0000259" key="3">
    <source>
        <dbReference type="Pfam" id="PF22124"/>
    </source>
</evidence>
<reference evidence="4 5" key="1">
    <citation type="submission" date="2016-03" db="EMBL/GenBank/DDBJ databases">
        <title>The draft genome sequence of Fonsecaea nubica causative agent of cutaneous subcutaneous infection in human host.</title>
        <authorList>
            <person name="Costa F."/>
            <person name="Sybren D.H."/>
            <person name="Raittz R.T."/>
            <person name="Weiss V.A."/>
            <person name="Leao A.C."/>
            <person name="Gomes R."/>
            <person name="De Souza E.M."/>
            <person name="Pedrosa F.O."/>
            <person name="Steffens M.B."/>
            <person name="Bombassaro A."/>
            <person name="Tadra-Sfeir M.Z."/>
            <person name="Moreno L.F."/>
            <person name="Najafzadeh M.J."/>
            <person name="Felipe M.S."/>
            <person name="Teixeira M."/>
            <person name="Sun J."/>
            <person name="Xi L."/>
            <person name="Castro M.A."/>
            <person name="Vicente V.A."/>
        </authorList>
    </citation>
    <scope>NUCLEOTIDE SEQUENCE [LARGE SCALE GENOMIC DNA]</scope>
    <source>
        <strain evidence="4 5">CBS 269.64</strain>
    </source>
</reference>
<dbReference type="InterPro" id="IPR049053">
    <property type="entry name" value="AFCA-like_C"/>
</dbReference>
<dbReference type="Pfam" id="PF21307">
    <property type="entry name" value="Glyco_hydro_95_C"/>
    <property type="match status" value="1"/>
</dbReference>
<dbReference type="SUPFAM" id="SSF48208">
    <property type="entry name" value="Six-hairpin glycosidases"/>
    <property type="match status" value="1"/>
</dbReference>
<dbReference type="PANTHER" id="PTHR31084:SF0">
    <property type="entry name" value="ALPHA-L-FUCOSIDASE 2"/>
    <property type="match status" value="1"/>
</dbReference>
<evidence type="ECO:0000259" key="1">
    <source>
        <dbReference type="Pfam" id="PF14498"/>
    </source>
</evidence>
<dbReference type="AlphaFoldDB" id="A0A178CXD4"/>
<feature type="domain" description="Glycosyl hydrolase family 95 N-terminal" evidence="1">
    <location>
        <begin position="36"/>
        <end position="272"/>
    </location>
</feature>
<comment type="caution">
    <text evidence="4">The sequence shown here is derived from an EMBL/GenBank/DDBJ whole genome shotgun (WGS) entry which is preliminary data.</text>
</comment>
<dbReference type="InterPro" id="IPR012341">
    <property type="entry name" value="6hp_glycosidase-like_sf"/>
</dbReference>
<dbReference type="Proteomes" id="UP000185904">
    <property type="component" value="Unassembled WGS sequence"/>
</dbReference>
<dbReference type="InterPro" id="IPR008928">
    <property type="entry name" value="6-hairpin_glycosidase_sf"/>
</dbReference>
<feature type="domain" description="Alpha fucosidase A-like C-terminal" evidence="2">
    <location>
        <begin position="734"/>
        <end position="789"/>
    </location>
</feature>
<dbReference type="InterPro" id="IPR016518">
    <property type="entry name" value="Alpha-L-fucosidase"/>
</dbReference>
<dbReference type="GO" id="GO:0004560">
    <property type="term" value="F:alpha-L-fucosidase activity"/>
    <property type="evidence" value="ECO:0007669"/>
    <property type="project" value="InterPro"/>
</dbReference>
<sequence length="815" mass="90929">MTECEHFGRVKFRLLSSGGEAQIYFTSTSFLTTGFPQSLPLGNGRIGASLISSADVDILLLNEITFWSGKPYEPQSQYGGKAAINEMRERYIQKNHQAVQTLAEKWLQPSKGNFGTNLGVGRLKVEHSISASVPRSTVEKRKFERGLRLDEGIGWATYALDNSNARISREMFISHPHQVIAMRISTNDQTGISCKLSFEGETRSWSTKKPNEAELEFRTHALETVHSDGTCGVKLHGLVHLQSDGELLPTEEAILVVNASSVVILAAMNTNYLVPPDKDWYSLSRAQIQTALEAGYDKLKRSHIQDHQGLYTRVALTLGFPSSTSYRPTDQRQKALAASKGGQTDDLSLYALYFNYGRYLLIAGTRSDSPLPLHLQGLWNDREANAMNWSCDYHLDINTQMNYFPLELCGLGNECSEPLAKYLRKLAQAGVESAKNFYGTQKGWVAHVFSNVWGFTAPGWETSWGLNVTGGLWMAMEMKEHWEYTLDKAYLKGYAWAVLKTAAEFFLEYVSTADPKMGYIVTGPSVSPENTFFVDQRGKREEHALSLSPTLDVVLVRDLLAFCIDVLPMLDNKDAVNDDFMRRLKEAMAKLPPLQIGRHGQLQEWLEDFEEAQPDHRHMSHIIALIRSSQIRKRHTPELAEAVRVTLERRRARADLEDIEFTAVLFAMGFARLDDGDGALKPLTHLIAELSFENLLTFSKPGVAGAKTNIFVVDGNFGATAALAELLLRSVLVGDVEILPALPEKWAVGGHVQGLRAKGNLIVDIQWSEGILVEGTIHNAGQDVLSAKVYYRERSVEMELQPAATVHLDHELVAR</sequence>
<dbReference type="Pfam" id="PF14498">
    <property type="entry name" value="Glyco_hyd_65N_2"/>
    <property type="match status" value="1"/>
</dbReference>